<gene>
    <name evidence="2" type="ORF">Vbra_5814</name>
</gene>
<dbReference type="SUPFAM" id="SSF57414">
    <property type="entry name" value="Hairpin loop containing domain-like"/>
    <property type="match status" value="1"/>
</dbReference>
<dbReference type="Proteomes" id="UP000041254">
    <property type="component" value="Unassembled WGS sequence"/>
</dbReference>
<dbReference type="OrthoDB" id="5427350at2759"/>
<dbReference type="InterPro" id="IPR053143">
    <property type="entry name" value="Arylsulfate_ST"/>
</dbReference>
<dbReference type="Pfam" id="PF05935">
    <property type="entry name" value="Arylsulfotrans"/>
    <property type="match status" value="1"/>
</dbReference>
<dbReference type="GO" id="GO:0004062">
    <property type="term" value="F:aryl sulfotransferase activity"/>
    <property type="evidence" value="ECO:0007669"/>
    <property type="project" value="InterPro"/>
</dbReference>
<organism evidence="2 3">
    <name type="scientific">Vitrella brassicaformis (strain CCMP3155)</name>
    <dbReference type="NCBI Taxonomy" id="1169540"/>
    <lineage>
        <taxon>Eukaryota</taxon>
        <taxon>Sar</taxon>
        <taxon>Alveolata</taxon>
        <taxon>Colpodellida</taxon>
        <taxon>Vitrellaceae</taxon>
        <taxon>Vitrella</taxon>
    </lineage>
</organism>
<name>A0A0G4FG25_VITBC</name>
<accession>A0A0G4FG25</accession>
<evidence type="ECO:0000313" key="3">
    <source>
        <dbReference type="Proteomes" id="UP000041254"/>
    </source>
</evidence>
<dbReference type="PROSITE" id="PS50948">
    <property type="entry name" value="PAN"/>
    <property type="match status" value="1"/>
</dbReference>
<proteinExistence type="predicted"/>
<dbReference type="AlphaFoldDB" id="A0A0G4FG25"/>
<evidence type="ECO:0000313" key="2">
    <source>
        <dbReference type="EMBL" id="CEM12195.1"/>
    </source>
</evidence>
<dbReference type="PANTHER" id="PTHR35340:SF5">
    <property type="entry name" value="ASST-DOMAIN-CONTAINING PROTEIN"/>
    <property type="match status" value="1"/>
</dbReference>
<sequence>MTSGDFVDLCVVLVVVSFSRSKAAGSHRAVVERRLLDGKRFIAENDTRPYGSGQYEYLHPRPNALHVSELTSIAVREGRGVVNEPDELRDLFTRVNVTFRAGLRVRVDALTSLAIGAYQWSFTVRGPSGVPMSLPNLDNDVRENAAGDTTQRPRTAVSDFRKQPSGSLTFTIRDGGIWIAQELGPGYEEIKKYTAGHGYSLNRHFFEVYEDGSHLLTIYTPINGKVENVLQLKDADGNVLLEWSIIRIQRVSSTGSNTLLCCPYDLSILTERTPDGNYIVSMRHANLVFLVSGRTGRILWRLGGGETSDFTVVDKNVEDKNSRDDPPFIGQHRPYQLPNGNILMLDNQWVPGEEVNNNFTSMGSRPYARAVEWELDIEAKTAVNVWQYAHPGRRSGQPSVLISWGIGGPLATEITYEENARIVREFTSLDMRGHRTFLVPFSGRSTNPPRLLLCSDYAKAPDTSAQLEDWTIHMSYNGVTDIAKWLVYVSTARDPKQPGRYVMDKTKSAFEEVITLRELINAMAAKNVTVTDGAGGWTVGDADITFPPGGEDGSTQLTIYVQVLPVTHGAVELDKQSKPLKVPLSVVRTENGTVVLSPPPYSVLCGCYEPDIGKGGEDLEEVIKDISLRALQPTGVVNMAAVVLCQNLCAAEDECDMFSYLEESESCQLRRTSEFEQGFPYPRRRSVSGVISGPKRCT</sequence>
<evidence type="ECO:0000259" key="1">
    <source>
        <dbReference type="PROSITE" id="PS50948"/>
    </source>
</evidence>
<reference evidence="2 3" key="1">
    <citation type="submission" date="2014-11" db="EMBL/GenBank/DDBJ databases">
        <authorList>
            <person name="Zhu J."/>
            <person name="Qi W."/>
            <person name="Song R."/>
        </authorList>
    </citation>
    <scope>NUCLEOTIDE SEQUENCE [LARGE SCALE GENOMIC DNA]</scope>
</reference>
<dbReference type="PhylomeDB" id="A0A0G4FG25"/>
<dbReference type="InterPro" id="IPR010262">
    <property type="entry name" value="Arylsulfotransferase_bact"/>
</dbReference>
<feature type="domain" description="Apple" evidence="1">
    <location>
        <begin position="607"/>
        <end position="697"/>
    </location>
</feature>
<dbReference type="InParanoid" id="A0A0G4FG25"/>
<dbReference type="PANTHER" id="PTHR35340">
    <property type="entry name" value="PQQ ENZYME REPEAT PROTEIN-RELATED"/>
    <property type="match status" value="1"/>
</dbReference>
<protein>
    <recommendedName>
        <fullName evidence="1">Apple domain-containing protein</fullName>
    </recommendedName>
</protein>
<dbReference type="Pfam" id="PF00024">
    <property type="entry name" value="PAN_1"/>
    <property type="match status" value="1"/>
</dbReference>
<dbReference type="VEuPathDB" id="CryptoDB:Vbra_5814"/>
<dbReference type="EMBL" id="CDMY01000435">
    <property type="protein sequence ID" value="CEM12195.1"/>
    <property type="molecule type" value="Genomic_DNA"/>
</dbReference>
<keyword evidence="3" id="KW-1185">Reference proteome</keyword>
<dbReference type="Gene3D" id="3.50.4.10">
    <property type="entry name" value="Hepatocyte Growth Factor"/>
    <property type="match status" value="1"/>
</dbReference>
<dbReference type="InterPro" id="IPR003609">
    <property type="entry name" value="Pan_app"/>
</dbReference>